<evidence type="ECO:0000313" key="1">
    <source>
        <dbReference type="EMBL" id="KKK72546.1"/>
    </source>
</evidence>
<comment type="caution">
    <text evidence="1">The sequence shown here is derived from an EMBL/GenBank/DDBJ whole genome shotgun (WGS) entry which is preliminary data.</text>
</comment>
<proteinExistence type="predicted"/>
<accession>A0A0F9AK16</accession>
<gene>
    <name evidence="1" type="ORF">LCGC14_2902800</name>
</gene>
<protein>
    <submittedName>
        <fullName evidence="1">Uncharacterized protein</fullName>
    </submittedName>
</protein>
<sequence length="38" mass="3659">GGGGLFSESLSKLGSTALTKVGGALGFGPQTAVSSQKY</sequence>
<reference evidence="1" key="1">
    <citation type="journal article" date="2015" name="Nature">
        <title>Complex archaea that bridge the gap between prokaryotes and eukaryotes.</title>
        <authorList>
            <person name="Spang A."/>
            <person name="Saw J.H."/>
            <person name="Jorgensen S.L."/>
            <person name="Zaremba-Niedzwiedzka K."/>
            <person name="Martijn J."/>
            <person name="Lind A.E."/>
            <person name="van Eijk R."/>
            <person name="Schleper C."/>
            <person name="Guy L."/>
            <person name="Ettema T.J."/>
        </authorList>
    </citation>
    <scope>NUCLEOTIDE SEQUENCE</scope>
</reference>
<feature type="non-terminal residue" evidence="1">
    <location>
        <position position="1"/>
    </location>
</feature>
<dbReference type="AlphaFoldDB" id="A0A0F9AK16"/>
<dbReference type="EMBL" id="LAZR01057206">
    <property type="protein sequence ID" value="KKK72546.1"/>
    <property type="molecule type" value="Genomic_DNA"/>
</dbReference>
<name>A0A0F9AK16_9ZZZZ</name>
<organism evidence="1">
    <name type="scientific">marine sediment metagenome</name>
    <dbReference type="NCBI Taxonomy" id="412755"/>
    <lineage>
        <taxon>unclassified sequences</taxon>
        <taxon>metagenomes</taxon>
        <taxon>ecological metagenomes</taxon>
    </lineage>
</organism>